<accession>A0A7J7NK59</accession>
<keyword evidence="1" id="KW-0175">Coiled coil</keyword>
<protein>
    <submittedName>
        <fullName evidence="2">Uncharacterized protein</fullName>
    </submittedName>
</protein>
<evidence type="ECO:0000313" key="3">
    <source>
        <dbReference type="Proteomes" id="UP000541444"/>
    </source>
</evidence>
<dbReference type="AlphaFoldDB" id="A0A7J7NK59"/>
<dbReference type="PANTHER" id="PTHR43689:SF8">
    <property type="entry name" value="ALPHA_BETA-HYDROLASES SUPERFAMILY PROTEIN"/>
    <property type="match status" value="1"/>
</dbReference>
<feature type="coiled-coil region" evidence="1">
    <location>
        <begin position="280"/>
        <end position="314"/>
    </location>
</feature>
<dbReference type="OrthoDB" id="19657at2759"/>
<gene>
    <name evidence="2" type="ORF">GIB67_031684</name>
</gene>
<comment type="caution">
    <text evidence="2">The sequence shown here is derived from an EMBL/GenBank/DDBJ whole genome shotgun (WGS) entry which is preliminary data.</text>
</comment>
<keyword evidence="3" id="KW-1185">Reference proteome</keyword>
<name>A0A7J7NK59_9MAGN</name>
<dbReference type="PANTHER" id="PTHR43689">
    <property type="entry name" value="HYDROLASE"/>
    <property type="match status" value="1"/>
</dbReference>
<sequence>MLSKAKLPTNKTGAEKRKDCYDGSDGYDSNISYPNTCLQNGNNMTRTFSSEVIARDKEDKVTLEELVERLREEAAAIKAGGKAWYKTMVTDSDYTEFDIFLKWLGEQIRGIALIGVSLPREVVPVFARILLRTSLGKKHLVRTLLRTEITQVVNRCLWYDATKLTTEVLNLYKGGGGKLITNSLDTRVEKVEEKNKLEFPDFPGDLYPYPIDSNVFIEFCKVKGNLCGEWSVSSIVEEDLVAVENKVRMASPDGFENLNTAMKLELSRLCETVKAKDVILRITQNQCDNLNAQVEKLKADLSKFEEDLIFVRAAVRKANDRTRESGDRLDVSLIKENELEEAIKKNDKMLKNAGAGGSNVWEVVLLALCSEFEEMSMEVVHSRKIMAVIAYFVEEVKRLELKRDTLHDCLIFKGCVCNADQGNCLNSMETSIGPTTLNK</sequence>
<proteinExistence type="predicted"/>
<evidence type="ECO:0000313" key="2">
    <source>
        <dbReference type="EMBL" id="KAF6167483.1"/>
    </source>
</evidence>
<organism evidence="2 3">
    <name type="scientific">Kingdonia uniflora</name>
    <dbReference type="NCBI Taxonomy" id="39325"/>
    <lineage>
        <taxon>Eukaryota</taxon>
        <taxon>Viridiplantae</taxon>
        <taxon>Streptophyta</taxon>
        <taxon>Embryophyta</taxon>
        <taxon>Tracheophyta</taxon>
        <taxon>Spermatophyta</taxon>
        <taxon>Magnoliopsida</taxon>
        <taxon>Ranunculales</taxon>
        <taxon>Circaeasteraceae</taxon>
        <taxon>Kingdonia</taxon>
    </lineage>
</organism>
<evidence type="ECO:0000256" key="1">
    <source>
        <dbReference type="SAM" id="Coils"/>
    </source>
</evidence>
<dbReference type="EMBL" id="JACGCM010000724">
    <property type="protein sequence ID" value="KAF6167483.1"/>
    <property type="molecule type" value="Genomic_DNA"/>
</dbReference>
<reference evidence="2 3" key="1">
    <citation type="journal article" date="2020" name="IScience">
        <title>Genome Sequencing of the Endangered Kingdonia uniflora (Circaeasteraceae, Ranunculales) Reveals Potential Mechanisms of Evolutionary Specialization.</title>
        <authorList>
            <person name="Sun Y."/>
            <person name="Deng T."/>
            <person name="Zhang A."/>
            <person name="Moore M.J."/>
            <person name="Landis J.B."/>
            <person name="Lin N."/>
            <person name="Zhang H."/>
            <person name="Zhang X."/>
            <person name="Huang J."/>
            <person name="Zhang X."/>
            <person name="Sun H."/>
            <person name="Wang H."/>
        </authorList>
    </citation>
    <scope>NUCLEOTIDE SEQUENCE [LARGE SCALE GENOMIC DNA]</scope>
    <source>
        <strain evidence="2">TB1705</strain>
        <tissue evidence="2">Leaf</tissue>
    </source>
</reference>
<dbReference type="Proteomes" id="UP000541444">
    <property type="component" value="Unassembled WGS sequence"/>
</dbReference>
<feature type="coiled-coil region" evidence="1">
    <location>
        <begin position="53"/>
        <end position="80"/>
    </location>
</feature>